<gene>
    <name evidence="1" type="ordered locus">Ngar_c32610</name>
</gene>
<evidence type="ECO:0000313" key="1">
    <source>
        <dbReference type="EMBL" id="AFU60176.1"/>
    </source>
</evidence>
<dbReference type="InParanoid" id="K0IFP9"/>
<name>K0IFP9_NITGG</name>
<proteinExistence type="predicted"/>
<accession>K0IFP9</accession>
<dbReference type="HOGENOM" id="CLU_2784243_0_0_2"/>
<evidence type="ECO:0000313" key="2">
    <source>
        <dbReference type="Proteomes" id="UP000008037"/>
    </source>
</evidence>
<dbReference type="KEGG" id="nga:Ngar_c32610"/>
<sequence length="68" mass="7899">MAVSSLVLAVPEQEFHQEMNKINNWLVELRSLGVDAKSRNDLNNEKELQDATDNIKRSLYEEYKKAYA</sequence>
<keyword evidence="2" id="KW-1185">Reference proteome</keyword>
<dbReference type="BioCyc" id="CNIT1237085:G1324-3261-MONOMER"/>
<dbReference type="Proteomes" id="UP000008037">
    <property type="component" value="Chromosome"/>
</dbReference>
<reference evidence="1 2" key="1">
    <citation type="journal article" date="2012" name="Environ. Microbiol.">
        <title>The genome of the ammonia-oxidizing Candidatus Nitrososphaera gargensis: insights into metabolic versatility and environmental adaptations.</title>
        <authorList>
            <person name="Spang A."/>
            <person name="Poehlein A."/>
            <person name="Offre P."/>
            <person name="Zumbragel S."/>
            <person name="Haider S."/>
            <person name="Rychlik N."/>
            <person name="Nowka B."/>
            <person name="Schmeisser C."/>
            <person name="Lebedeva E.V."/>
            <person name="Rattei T."/>
            <person name="Bohm C."/>
            <person name="Schmid M."/>
            <person name="Galushko A."/>
            <person name="Hatzenpichler R."/>
            <person name="Weinmaier T."/>
            <person name="Daniel R."/>
            <person name="Schleper C."/>
            <person name="Spieck E."/>
            <person name="Streit W."/>
            <person name="Wagner M."/>
        </authorList>
    </citation>
    <scope>NUCLEOTIDE SEQUENCE [LARGE SCALE GENOMIC DNA]</scope>
    <source>
        <strain evidence="2">Ga9.2</strain>
    </source>
</reference>
<organism evidence="1 2">
    <name type="scientific">Nitrososphaera gargensis (strain Ga9.2)</name>
    <dbReference type="NCBI Taxonomy" id="1237085"/>
    <lineage>
        <taxon>Archaea</taxon>
        <taxon>Nitrososphaerota</taxon>
        <taxon>Nitrososphaeria</taxon>
        <taxon>Nitrososphaerales</taxon>
        <taxon>Nitrososphaeraceae</taxon>
        <taxon>Nitrososphaera</taxon>
    </lineage>
</organism>
<dbReference type="EMBL" id="CP002408">
    <property type="protein sequence ID" value="AFU60176.1"/>
    <property type="molecule type" value="Genomic_DNA"/>
</dbReference>
<protein>
    <submittedName>
        <fullName evidence="1">Uncharacterized protein</fullName>
    </submittedName>
</protein>
<dbReference type="AlphaFoldDB" id="K0IFP9"/>